<dbReference type="PANTHER" id="PTHR45080:SF30">
    <property type="entry name" value="HEPARAN SULFATE PROTEOGLYCAN 2"/>
    <property type="match status" value="1"/>
</dbReference>
<dbReference type="GO" id="GO:0005796">
    <property type="term" value="C:Golgi lumen"/>
    <property type="evidence" value="ECO:0007669"/>
    <property type="project" value="UniProtKB-ARBA"/>
</dbReference>
<comment type="caution">
    <text evidence="22">Lacks conserved residue(s) required for the propagation of feature annotation.</text>
</comment>
<evidence type="ECO:0000313" key="33">
    <source>
        <dbReference type="Proteomes" id="UP000515140"/>
    </source>
</evidence>
<feature type="disulfide bond" evidence="24">
    <location>
        <begin position="1597"/>
        <end position="1606"/>
    </location>
</feature>
<feature type="domain" description="Ig-like" evidence="31">
    <location>
        <begin position="1685"/>
        <end position="1779"/>
    </location>
</feature>
<dbReference type="SMART" id="SM00408">
    <property type="entry name" value="IGc2"/>
    <property type="match status" value="24"/>
</dbReference>
<sequence length="4610" mass="493531">MGPRAVRTGRLLPPLLLLLLLGPLLSVVHSRTAYDGLSLPEDAEQETAVVRPRWNYSDLSDDEDLLADEASGDDLGSGDVGSGDFQMVYFRAMVNFTRSIDYSPRLEDAGSQEFRDVSEAVVDTLESEYLKIPGDQVVSVVFIKEVDGWVFVELDVGSEGNTDASQIQEVLYSVVASGSIASYITSTAGFQFRRLGTVTPPSRLCTDKEFACRTHNECIALEYRCDRRPDCRDMSDELDCGEEESTLPESTVPPPRTPAPTMPQVPWTAPALAYLPAGPPGPAGLPQLCGHHEASCASGQCIPKNYFCDGQEDCMDGSDEENCDPSLPCEPNEFQCRDRRCALKLWRCDGDFDCEDRSDEENCPSKLPGEFCAPTEFRCVSTNTCIPSSFHCDDESDCPDRSDEFGCMPPQVVTPPQESVQVSRGQTVTFTCVAIGVPTPIINWRLNWGHIPSHPRVKVTSEGGRGTLTIQDVKEGDQGAYTCEAMNSRGMVFGIPDGVLELIPQRGPCPDGHFYQEDSATCLPCFCFGITSLCQSSSRYRDVIRLQFDRPSDFKGVNVTMPAQPGMPPLSSTQLQVDPEQQEFQLVDLSRRFLILDSFWALPQQFLGNKVDSYGGFLRYKIRYEVSRGFLEPVQKADVVLVGGGHRLFSRGHTPTHPGVLNQRQIRFTEEHWVHESGQPVSRAELLQTLQSLEGLLIQTVYNNKMASVGLSDIAMDITAIGPTPHGRVHSVEECRCPIGYSGLSCESCDAHFTRVPTGPYLGTCSGCNCHGHSSSCDPVYGHCLNCQHNTEGPQCNKCKPGFFGDATRGSPTACRPCPCPYIDASRRFSDTCFLDTDGQATCDACAPGYTGRRCESCAPGYEGNPIQPNGKCKPITTQAIVRCDDRGSTGTSGESCRCKPNVVGRLCNECSDGTFHLSANNPDGCLKCFCMGVSRYCTSSSWSRDQVHGASQAGDHTQFSLSKAAGDHSTSEGISSPAPGELAFSDFHSLLPGPYFWNLPSKFQGDKVTSYGGELHFTITQRPQPGSPSLHGQPLVLLQGNGISLEHHAQQEPVPGQPSTFSVPFREHAWRRADGQPATREHLLMALAGIDVIMIRASFTENQAESRLSGLRMDVAVPQVTGLEQAVEVEQCVCPPGYQGPSCQYCDVGYTRTSSGLYLGTCELCSCHGHSVICDPETGACQGCQHNTEGAKCERCQAGYYGDAQRGSPEDCKPCPCHGLPSNNQGIHTCFLDTDGSPTCDACSPAHSGRHCERCAPGYHGNPSLGQSCRSDVPGPGPGPSPSPGPDGCRCDPEGSVSTQCEATGECRCKPKVEGPTCSYCRPHHFYLSATNPEGCLPCFCMGVTQQCVSSSYTRHLISSPFAPGDFQGFTLVNRQRSSRVAGGFTVEPMPEGSQLSFSNFAQLGHESFYWQLPELYQGDKVDAYGGKLRYILSYTAGAQGSPLSDPDVQITGNDITLVATQPELQGRERKSFEIVFREQFWRRLDGQPATREHLLMVLADLDEILVRATFSSVPLAASIGAVSMERALPGPGTGPRALEVEECRCPPGYRGLSCQDCASGYTRTGSGLYLGHCELCECNGHSDSCHPETGACSQCLHHTAGEFCELCAPGYYGDATAGTPEDCQPCACPLTNPENMFSRTCESLGSGGYRCTACEPGYAGQYCEQCAPGYAGNPSVRGGRCQPQADQALLVVQVHPARSTVPQGSSHSLRCQVSGSPPYYYYWTREDGRSIPSTTQQRQQGSELHFPSVQPSDAGVYICTCRNLYHANTSRAELLVTEAPTKAITVTVEEQTSQSVRVGADVTFICTAKSKSPAYTLVWTRLHNGKLPSRAMDFNGILTIRGVQPSDAGTYVCTGSNMFAMDQGTATLHVQASGSPSPPVVSIYPPQLTVQPGQPAEFRCSATGNPAPSLEWSGGPGGQMPRKAWIHGGILRLPATELSDQAQYLCRASNTAGQHVARAVLHVHGARTSDVQPRPEQTQVQEGHIVRLNCQVTGNPPHRIVWTKEGGSLPAKARVEHTMLFIPDATAADAGVYVCSSNTLTGSAQARMEVVIVPDSGAVPAMRIESSSPSVTEGQTVDLNCVITGHAHAQVTWHRRGGSLPTRHQVHGTRLRLYHLIPADSGTYVCRFEGTSGHQEASIDISVSHGGSPGSGYSQGSDTSFPMRIEVSSTEITEGQTVDLNCVVTGQAHAQVTWYKRGGSLPVRRQDHGTWLRLYQVTPADSGEYVCRVVRDSRPHEASLIITIQPSRSNDGSIPAPATPAPVRIESSSPTVAEGQTVDLSCVVAGQAHAQVTWYKRGGSLPARHQVRGSRLYIFHATPADAGEYVCRAANGMEASLTVTVTGGQGASFSYPPGVTPPIKIESSSSTVAEGQTLVLNCVVAGQAHAQVTWYKRGGSLPARHQVHGSRLQLHQVSPADSGEYVCRVVSGSSHHEASVLVTIEPEGSLHGSVQAQDITPPIRIESSSSSVAEGQTLDLNCVISGQAHAQVTWYKRGGTLPARHQVHGSRLRLHQVSPADSGEYVCRVVGGSNPQETSVLVTIEPEGSIPAQGVTPPIRIESSSSSVAEGQTIELNCIVAGQAHAQVSWYKRGGSLPAKHQVHGSRLQLYQVSPADSGEYVCRVVSSSGHQEASVLVTIQAQGSSHGSIPGLGVTPPVRIESSSSSITEGQTFELNCLVSGQTHAQVTWYKRGGSLPARHQVHGTRLRLSQVSPDDSGEYVCRVIGSSGPQEASVLITIQQQRPGHFHPQGVVYPVRIESSSSSLANGQTLDLNCLVTSQAPHTITWYKRGGTLPARHRIVGSRLRIPQVTPADSGEYVCHVSNGAGSQESSLIVTIQGGGSSHSSGITPPIRIESSSPVVMEGQTLDLNCVVPEQSQATVTWYKRGGSLPARHQVHGSRLRLNQVSSADSGEYVCRANNNIEAQETSIVISIPSSSPSSPSSPGHTSPIRIESSSSSVAEGQTLDLNCVISGQAHAQVKWYKRGGSLPAQHQVHGSQLRLYQVSPADSGEYVCRVIGGSRVQEASVLVTIEPAHPNSGSVPGIIPPIRIESSSSSVAEGQTVDLNCVVAGQPHVRVSWYRRGGSLPVKHQVHGSRLRLYQASPADSGEYVCRVLNGASPQETSILVTIRASGSSSGSVIPTAATFIPIRIESSSPSVTEGHTVDLTCVVTGQPHAQVTWYKRGGTLPTRHQVHGSHLRLYQVSRTDAGEYVCRVIGVSGPPQESSFTIAVLPSTTTAESYRLQSPVISIDPPSATVQQGQDATFKCLIHDGAAPISIEWKMARNQELEDNVHLSPNGSIITIMGARPSNHGTYRCMASNPYGVAQSVVSLSVQGPPTVSVLPKGPVQVKLGKTVSLECVSAGEPRPSARWMRIGTPLKVDHHRTLGPMDSHAVLQITEAQPEDAGTYVCLAQNALGSAQARVEVSVETGTAPMGAPEVHVEEAEMTVEAGKTATLRCSATGSPPPTVHWSKLRAPLPWKHQLSGNTLILPEVAQQDSGQYICNATNSAGHAEATVILHVESHPYATTIPEEALVGAGEMVQFQCLAHGTPPLTFHWSRVNGSLPRRAAVRGDLLRINPTSPEDAGQYQCLVTNKVGSAQAFAHLRIQGAHPAVPYPAASAPAVHITPQQETKGIGGSVEFHCAVDGDSGAQIHWFKEGGQLPQGHTVQDGVLRIQNLDQSCQGTYICRAHGPWGQAQASAQLVVHALPSVLINIRTSVQTVVVGHAVEFECLALGDPKPHVTWSKVGGQLRSGIVQSGGTIRIARVEQADAGQYRCTATNAAGTTQSHVLLLVQALPQISAPPEVRVPAGSAAVFPCMASGFPTPDITWTKLEGDLPPDSHQENNVLTLPSVRPQDAGTYICTATNRQGKVKAFARLQVPERVVPYFTQTPHSFLPLPTIKDAYRKFEIRINFRPDAADGMLIYNGQKQIPGPGSPVNLAARQPDFISFGLVGGRPEFRFDAGSGMATIRHPTPLALGQFHTVTLLRNLTQGTLIVGNLSPVNGTSQGKFQGLDLNEELYLGGYPDYGAIPKSGLSSGFIGCVRELRIQGEEVIFQDLNLTAHGISHCPTCKDRPCQNGGFCQDSESSSYVCSCPSGFTGSRCEHSQALHCHPEACGPDATCVNRPDGQGYSCRCHLGRFGEKCMEGVTVTTPALSGAGSYLALPALTNTHHELRLDLEFKPLAPEGLLLFSGGKGAPVEDFVSLAMAGGHLEFRYELGSGTAVLRSTQPLTLGRWHRVSAERLNKDGSLRVNGGRPVQRSSPGKSQGLNLHTLLYLGGVEPSVAMPPAVNVSAHFHGCIGEVSVNGKRLDMTYSFLGSHGVGQCYDSSPCERQPCQNGATCMPAGEYEFQCLCRDGFKGDHCEHAENPCLLPEPCLHGGTCQGARCLCPPGFTGPRCQKSRGPPEADWHLEGSGGNDAPGQYGAYFHDGGYLSFPSRVFPRGLPDVPETIELEVRTNTPNGLLLWQGVEAKEEGKDFVSLGLQDGHLVFSYQLGSGETHIISDDPINDGEWHKVTALREGRSGSIQVDGEELVSGQSPGPNVAVNTKGSIYVGGAPDAATLTAGRFDAGITGCIKNLVLHCASPGGPPPQPLDLQHHVQAGANTRPCPS</sequence>
<feature type="domain" description="Ig-like" evidence="31">
    <location>
        <begin position="3708"/>
        <end position="3792"/>
    </location>
</feature>
<feature type="disulfide bond" evidence="23">
    <location>
        <begin position="296"/>
        <end position="314"/>
    </location>
</feature>
<comment type="subcellular location">
    <subcellularLocation>
        <location evidence="1">Secreted</location>
        <location evidence="1">Extracellular space</location>
        <location evidence="1">Extracellular matrix</location>
        <location evidence="1">Basement membrane</location>
    </subcellularLocation>
</comment>
<evidence type="ECO:0000256" key="24">
    <source>
        <dbReference type="PROSITE-ProRule" id="PRU00460"/>
    </source>
</evidence>
<dbReference type="SMART" id="SM00281">
    <property type="entry name" value="LamB"/>
    <property type="match status" value="3"/>
</dbReference>
<dbReference type="InterPro" id="IPR013098">
    <property type="entry name" value="Ig_I-set"/>
</dbReference>
<dbReference type="CDD" id="cd05743">
    <property type="entry name" value="Ig_Perlecan_like"/>
    <property type="match status" value="1"/>
</dbReference>
<dbReference type="PROSITE" id="PS01209">
    <property type="entry name" value="LDLRA_1"/>
    <property type="match status" value="3"/>
</dbReference>
<proteinExistence type="predicted"/>
<feature type="domain" description="Ig-like" evidence="31">
    <location>
        <begin position="2655"/>
        <end position="2737"/>
    </location>
</feature>
<evidence type="ECO:0000256" key="20">
    <source>
        <dbReference type="ARBA" id="ARBA00063958"/>
    </source>
</evidence>
<dbReference type="InterPro" id="IPR000742">
    <property type="entry name" value="EGF"/>
</dbReference>
<comment type="function">
    <text evidence="19">Integral component of basement membranes. Component of the glomerular basement membrane (GBM), responsible for the fixed negative electrostatic membrane charge, and which provides a barrier which is both size- and charge-selective. It serves as an attachment substrate for cells. Plays essential roles in vascularization. Critical for normal heart development and for regulating the vascular response to injury. Also required for avascular cartilage development.</text>
</comment>
<feature type="domain" description="Ig-like" evidence="31">
    <location>
        <begin position="3436"/>
        <end position="3516"/>
    </location>
</feature>
<dbReference type="FunFam" id="2.10.25.10:FF:000106">
    <property type="entry name" value="Heparan sulfate proteoglycan 2"/>
    <property type="match status" value="3"/>
</dbReference>
<feature type="region of interest" description="Disordered" evidence="25">
    <location>
        <begin position="237"/>
        <end position="261"/>
    </location>
</feature>
<keyword evidence="3" id="KW-0272">Extracellular matrix</keyword>
<evidence type="ECO:0000256" key="4">
    <source>
        <dbReference type="ARBA" id="ARBA00022536"/>
    </source>
</evidence>
<accession>A0A6P5K0F7</accession>
<feature type="domain" description="Ig-like" evidence="31">
    <location>
        <begin position="2748"/>
        <end position="2835"/>
    </location>
</feature>
<feature type="compositionally biased region" description="Acidic residues" evidence="25">
    <location>
        <begin position="237"/>
        <end position="246"/>
    </location>
</feature>
<feature type="domain" description="Ig-like" evidence="31">
    <location>
        <begin position="3621"/>
        <end position="3705"/>
    </location>
</feature>
<dbReference type="InterPro" id="IPR013320">
    <property type="entry name" value="ConA-like_dom_sf"/>
</dbReference>
<reference evidence="34" key="1">
    <citation type="submission" date="2025-08" db="UniProtKB">
        <authorList>
            <consortium name="RefSeq"/>
        </authorList>
    </citation>
    <scope>IDENTIFICATION</scope>
    <source>
        <tissue evidence="34">Spleen</tissue>
    </source>
</reference>
<dbReference type="GeneID" id="110206031"/>
<evidence type="ECO:0000259" key="29">
    <source>
        <dbReference type="PROSITE" id="PS50026"/>
    </source>
</evidence>
<dbReference type="InterPro" id="IPR000082">
    <property type="entry name" value="SEA_dom"/>
</dbReference>
<evidence type="ECO:0000256" key="23">
    <source>
        <dbReference type="PROSITE-ProRule" id="PRU00124"/>
    </source>
</evidence>
<dbReference type="FunFam" id="2.60.40.10:FF:000727">
    <property type="entry name" value="Basement membrane-specific heparan sulfate proteoglycan core protein"/>
    <property type="match status" value="1"/>
</dbReference>
<feature type="domain" description="EGF-like" evidence="29">
    <location>
        <begin position="4107"/>
        <end position="4145"/>
    </location>
</feature>
<evidence type="ECO:0000256" key="6">
    <source>
        <dbReference type="ARBA" id="ARBA00022723"/>
    </source>
</evidence>
<feature type="disulfide bond" evidence="23">
    <location>
        <begin position="289"/>
        <end position="301"/>
    </location>
</feature>
<feature type="signal peptide" evidence="26">
    <location>
        <begin position="1"/>
        <end position="30"/>
    </location>
</feature>
<dbReference type="CDD" id="cd00110">
    <property type="entry name" value="LamG"/>
    <property type="match status" value="3"/>
</dbReference>
<dbReference type="InterPro" id="IPR002172">
    <property type="entry name" value="LDrepeatLR_classA_rpt"/>
</dbReference>
<feature type="domain" description="Ig-like" evidence="31">
    <location>
        <begin position="410"/>
        <end position="488"/>
    </location>
</feature>
<evidence type="ECO:0000259" key="27">
    <source>
        <dbReference type="PROSITE" id="PS50024"/>
    </source>
</evidence>
<feature type="domain" description="Laminin G" evidence="28">
    <location>
        <begin position="4151"/>
        <end position="4331"/>
    </location>
</feature>
<dbReference type="SMART" id="SM00181">
    <property type="entry name" value="EGF"/>
    <property type="match status" value="10"/>
</dbReference>
<feature type="domain" description="EGF-like" evidence="29">
    <location>
        <begin position="4327"/>
        <end position="4364"/>
    </location>
</feature>
<dbReference type="InterPro" id="IPR001791">
    <property type="entry name" value="Laminin_G"/>
</dbReference>
<dbReference type="PROSITE" id="PS50025">
    <property type="entry name" value="LAM_G_DOMAIN"/>
    <property type="match status" value="3"/>
</dbReference>
<dbReference type="Gene3D" id="2.60.120.200">
    <property type="match status" value="3"/>
</dbReference>
<feature type="disulfide bond" evidence="22">
    <location>
        <begin position="4094"/>
        <end position="4103"/>
    </location>
</feature>
<dbReference type="FunFam" id="2.60.40.10:FF:000700">
    <property type="entry name" value="Basement membrane-specific heparan sulfate proteoglycan core protein"/>
    <property type="match status" value="1"/>
</dbReference>
<dbReference type="InterPro" id="IPR023415">
    <property type="entry name" value="LDLR_class-A_CS"/>
</dbReference>
<evidence type="ECO:0000256" key="9">
    <source>
        <dbReference type="ARBA" id="ARBA00022837"/>
    </source>
</evidence>
<feature type="domain" description="EGF-like" evidence="29">
    <location>
        <begin position="4366"/>
        <end position="4399"/>
    </location>
</feature>
<feature type="domain" description="Ig-like" evidence="31">
    <location>
        <begin position="1782"/>
        <end position="1875"/>
    </location>
</feature>
<evidence type="ECO:0000256" key="11">
    <source>
        <dbReference type="ARBA" id="ARBA00022974"/>
    </source>
</evidence>
<dbReference type="InterPro" id="IPR013783">
    <property type="entry name" value="Ig-like_fold"/>
</dbReference>
<feature type="domain" description="Ig-like" evidence="31">
    <location>
        <begin position="2164"/>
        <end position="2245"/>
    </location>
</feature>
<dbReference type="Gene3D" id="2.60.40.10">
    <property type="entry name" value="Immunoglobulins"/>
    <property type="match status" value="24"/>
</dbReference>
<feature type="disulfide bond" evidence="23">
    <location>
        <begin position="225"/>
        <end position="240"/>
    </location>
</feature>
<dbReference type="InterPro" id="IPR056863">
    <property type="entry name" value="LMN_ATRN_NET-like_EGF"/>
</dbReference>
<feature type="domain" description="Laminin EGF-like" evidence="30">
    <location>
        <begin position="1578"/>
        <end position="1627"/>
    </location>
</feature>
<evidence type="ECO:0000256" key="17">
    <source>
        <dbReference type="ARBA" id="ARBA00053711"/>
    </source>
</evidence>
<feature type="domain" description="Laminin IV type A" evidence="32">
    <location>
        <begin position="549"/>
        <end position="734"/>
    </location>
</feature>
<evidence type="ECO:0000256" key="25">
    <source>
        <dbReference type="SAM" id="MobiDB-lite"/>
    </source>
</evidence>
<dbReference type="FunFam" id="2.60.40.10:FF:000666">
    <property type="entry name" value="basement membrane-specific heparan sulfate proteoglycan core protein-like"/>
    <property type="match status" value="1"/>
</dbReference>
<dbReference type="FunFam" id="2.10.25.10:FF:000128">
    <property type="entry name" value="laminin subunit alpha-2 isoform X1"/>
    <property type="match status" value="1"/>
</dbReference>
<feature type="domain" description="Laminin G" evidence="28">
    <location>
        <begin position="4422"/>
        <end position="4608"/>
    </location>
</feature>
<evidence type="ECO:0000256" key="5">
    <source>
        <dbReference type="ARBA" id="ARBA00022657"/>
    </source>
</evidence>
<dbReference type="FunFam" id="2.60.120.200:FF:000072">
    <property type="entry name" value="basement membrane-specific heparan sulfate proteoglycan core protein-like"/>
    <property type="match status" value="1"/>
</dbReference>
<keyword evidence="9" id="KW-0106">Calcium</keyword>
<dbReference type="CDD" id="cd00112">
    <property type="entry name" value="LDLa"/>
    <property type="match status" value="4"/>
</dbReference>
<dbReference type="InterPro" id="IPR000034">
    <property type="entry name" value="Laminin_IV"/>
</dbReference>
<feature type="compositionally biased region" description="Pro residues" evidence="25">
    <location>
        <begin position="251"/>
        <end position="261"/>
    </location>
</feature>
<evidence type="ECO:0000256" key="19">
    <source>
        <dbReference type="ARBA" id="ARBA00059829"/>
    </source>
</evidence>
<feature type="domain" description="Ig-like" evidence="31">
    <location>
        <begin position="1881"/>
        <end position="1959"/>
    </location>
</feature>
<dbReference type="GO" id="GO:0030154">
    <property type="term" value="P:cell differentiation"/>
    <property type="evidence" value="ECO:0007669"/>
    <property type="project" value="UniProtKB-ARBA"/>
</dbReference>
<dbReference type="FunFam" id="2.170.300.10:FF:000012">
    <property type="entry name" value="Heparan sulfate proteoglycan 2"/>
    <property type="match status" value="1"/>
</dbReference>
<feature type="domain" description="Ig-like" evidence="31">
    <location>
        <begin position="3140"/>
        <end position="3227"/>
    </location>
</feature>
<feature type="disulfide bond" evidence="24">
    <location>
        <begin position="1185"/>
        <end position="1194"/>
    </location>
</feature>
<feature type="domain" description="Laminin EGF-like" evidence="30">
    <location>
        <begin position="1628"/>
        <end position="1685"/>
    </location>
</feature>
<dbReference type="SMART" id="SM00282">
    <property type="entry name" value="LamG"/>
    <property type="match status" value="3"/>
</dbReference>
<keyword evidence="14" id="KW-0357">Heparan sulfate</keyword>
<evidence type="ECO:0000256" key="18">
    <source>
        <dbReference type="ARBA" id="ARBA00058618"/>
    </source>
</evidence>
<dbReference type="FunFam" id="2.10.25.10:FF:000185">
    <property type="entry name" value="basement membrane-specific heparan sulfate proteoglycan core protein-like"/>
    <property type="match status" value="1"/>
</dbReference>
<dbReference type="SUPFAM" id="SSF57424">
    <property type="entry name" value="LDL receptor-like module"/>
    <property type="match status" value="4"/>
</dbReference>
<dbReference type="Pfam" id="PF24973">
    <property type="entry name" value="EGF_LMN_ATRN"/>
    <property type="match status" value="3"/>
</dbReference>
<feature type="disulfide bond" evidence="24">
    <location>
        <begin position="1310"/>
        <end position="1319"/>
    </location>
</feature>
<dbReference type="Pfam" id="PF00053">
    <property type="entry name" value="EGF_laminin"/>
    <property type="match status" value="5"/>
</dbReference>
<dbReference type="InterPro" id="IPR036179">
    <property type="entry name" value="Ig-like_dom_sf"/>
</dbReference>
<keyword evidence="12 22" id="KW-1015">Disulfide bond</keyword>
<keyword evidence="13" id="KW-0325">Glycoprotein</keyword>
<feature type="domain" description="Laminin G" evidence="28">
    <location>
        <begin position="3884"/>
        <end position="4071"/>
    </location>
</feature>
<feature type="disulfide bond" evidence="23">
    <location>
        <begin position="348"/>
        <end position="363"/>
    </location>
</feature>
<dbReference type="FunFam" id="2.60.40.10:FF:000884">
    <property type="entry name" value="Basement membrane-specific heparan sulfate proteoglycan core protein"/>
    <property type="match status" value="1"/>
</dbReference>
<dbReference type="FunFam" id="2.60.120.200:FF:000076">
    <property type="entry name" value="basement membrane-specific heparan sulfate proteoglycan core protein-like"/>
    <property type="match status" value="1"/>
</dbReference>
<dbReference type="FunFam" id="2.10.25.10:FF:000033">
    <property type="entry name" value="Laminin subunit alpha 2"/>
    <property type="match status" value="1"/>
</dbReference>
<dbReference type="InterPro" id="IPR050958">
    <property type="entry name" value="Cell_Adh-Cytoskel_Orgn"/>
</dbReference>
<dbReference type="PROSITE" id="PS50835">
    <property type="entry name" value="IG_LIKE"/>
    <property type="match status" value="24"/>
</dbReference>
<dbReference type="SMART" id="SM00200">
    <property type="entry name" value="SEA"/>
    <property type="match status" value="1"/>
</dbReference>
<organism evidence="33 34">
    <name type="scientific">Phascolarctos cinereus</name>
    <name type="common">Koala</name>
    <dbReference type="NCBI Taxonomy" id="38626"/>
    <lineage>
        <taxon>Eukaryota</taxon>
        <taxon>Metazoa</taxon>
        <taxon>Chordata</taxon>
        <taxon>Craniata</taxon>
        <taxon>Vertebrata</taxon>
        <taxon>Euteleostomi</taxon>
        <taxon>Mammalia</taxon>
        <taxon>Metatheria</taxon>
        <taxon>Diprotodontia</taxon>
        <taxon>Phascolarctidae</taxon>
        <taxon>Phascolarctos</taxon>
    </lineage>
</organism>
<dbReference type="FunFam" id="2.60.40.10:FF:000349">
    <property type="entry name" value="Basement membrane-specific heparan sulfate proteoglycan core protein"/>
    <property type="match status" value="1"/>
</dbReference>
<dbReference type="CTD" id="3339"/>
<dbReference type="SMART" id="SM00180">
    <property type="entry name" value="EGF_Lam"/>
    <property type="match status" value="8"/>
</dbReference>
<dbReference type="InParanoid" id="A0A6P5K0F7"/>
<evidence type="ECO:0000256" key="14">
    <source>
        <dbReference type="ARBA" id="ARBA00023207"/>
    </source>
</evidence>
<dbReference type="CDD" id="cd05754">
    <property type="entry name" value="IgI_Perlecan_like"/>
    <property type="match status" value="1"/>
</dbReference>
<dbReference type="FunFam" id="2.60.40.10:FF:001104">
    <property type="entry name" value="Heparan sulfate proteoglycan 2"/>
    <property type="match status" value="1"/>
</dbReference>
<dbReference type="InterPro" id="IPR036055">
    <property type="entry name" value="LDL_receptor-like_sf"/>
</dbReference>
<dbReference type="FunFam" id="4.10.400.10:FF:000088">
    <property type="entry name" value="Heparan sulfate proteoglycan 2"/>
    <property type="match status" value="1"/>
</dbReference>
<evidence type="ECO:0000256" key="22">
    <source>
        <dbReference type="PROSITE-ProRule" id="PRU00076"/>
    </source>
</evidence>
<dbReference type="PROSITE" id="PS50026">
    <property type="entry name" value="EGF_3"/>
    <property type="match status" value="4"/>
</dbReference>
<evidence type="ECO:0000256" key="3">
    <source>
        <dbReference type="ARBA" id="ARBA00022530"/>
    </source>
</evidence>
<dbReference type="FunFam" id="2.60.40.10:FF:000602">
    <property type="entry name" value="Basement membrane-specific heparan sulfate proteoglycan core protein"/>
    <property type="match status" value="1"/>
</dbReference>
<dbReference type="GO" id="GO:0001525">
    <property type="term" value="P:angiogenesis"/>
    <property type="evidence" value="ECO:0007669"/>
    <property type="project" value="UniProtKB-KW"/>
</dbReference>
<evidence type="ECO:0000313" key="34">
    <source>
        <dbReference type="RefSeq" id="XP_020838678.1"/>
    </source>
</evidence>
<dbReference type="InterPro" id="IPR013106">
    <property type="entry name" value="Ig_V-set"/>
</dbReference>
<dbReference type="CDD" id="cd00054">
    <property type="entry name" value="EGF_CA"/>
    <property type="match status" value="3"/>
</dbReference>
<dbReference type="FunFam" id="2.60.40.10:FF:001022">
    <property type="entry name" value="Basement membrane-specific heparan sulfate proteoglycan core protein"/>
    <property type="match status" value="1"/>
</dbReference>
<dbReference type="InterPro" id="IPR007110">
    <property type="entry name" value="Ig-like_dom"/>
</dbReference>
<dbReference type="GO" id="GO:0005886">
    <property type="term" value="C:plasma membrane"/>
    <property type="evidence" value="ECO:0007669"/>
    <property type="project" value="TreeGrafter"/>
</dbReference>
<feature type="domain" description="Ig-like" evidence="31">
    <location>
        <begin position="3336"/>
        <end position="3425"/>
    </location>
</feature>
<evidence type="ECO:0000259" key="32">
    <source>
        <dbReference type="PROSITE" id="PS51115"/>
    </source>
</evidence>
<dbReference type="FunFam" id="2.60.40.10:FF:000685">
    <property type="entry name" value="basement membrane-specific heparan sulfate proteoglycan core protein-like"/>
    <property type="match status" value="1"/>
</dbReference>
<dbReference type="SUPFAM" id="SSF49899">
    <property type="entry name" value="Concanavalin A-like lectins/glucanases"/>
    <property type="match status" value="3"/>
</dbReference>
<feature type="domain" description="Laminin IV type A" evidence="32">
    <location>
        <begin position="955"/>
        <end position="1132"/>
    </location>
</feature>
<feature type="domain" description="Laminin EGF-like" evidence="30">
    <location>
        <begin position="1166"/>
        <end position="1215"/>
    </location>
</feature>
<dbReference type="Proteomes" id="UP000515140">
    <property type="component" value="Unplaced"/>
</dbReference>
<feature type="disulfide bond" evidence="23">
    <location>
        <begin position="392"/>
        <end position="407"/>
    </location>
</feature>
<evidence type="ECO:0000256" key="2">
    <source>
        <dbReference type="ARBA" id="ARBA00022525"/>
    </source>
</evidence>
<keyword evidence="4 22" id="KW-0245">EGF-like domain</keyword>
<evidence type="ECO:0000256" key="26">
    <source>
        <dbReference type="SAM" id="SignalP"/>
    </source>
</evidence>
<dbReference type="Pfam" id="PF07679">
    <property type="entry name" value="I-set"/>
    <property type="match status" value="10"/>
</dbReference>
<dbReference type="SUPFAM" id="SSF57196">
    <property type="entry name" value="EGF/Laminin"/>
    <property type="match status" value="8"/>
</dbReference>
<evidence type="ECO:0000256" key="8">
    <source>
        <dbReference type="ARBA" id="ARBA00022737"/>
    </source>
</evidence>
<feature type="domain" description="Ig-like" evidence="31">
    <location>
        <begin position="1975"/>
        <end position="2053"/>
    </location>
</feature>
<keyword evidence="33" id="KW-1185">Reference proteome</keyword>
<dbReference type="FunFam" id="2.60.40.10:FF:000918">
    <property type="entry name" value="Heparan sulfate proteoglycan 2"/>
    <property type="match status" value="1"/>
</dbReference>
<feature type="disulfide bond" evidence="23">
    <location>
        <begin position="336"/>
        <end position="354"/>
    </location>
</feature>
<dbReference type="InterPro" id="IPR003598">
    <property type="entry name" value="Ig_sub2"/>
</dbReference>
<dbReference type="FunFam" id="2.10.25.10:FF:000387">
    <property type="entry name" value="basement membrane-specific heparan sulfate proteoglycan core protein-like"/>
    <property type="match status" value="1"/>
</dbReference>
<dbReference type="SUPFAM" id="SSF48726">
    <property type="entry name" value="Immunoglobulin"/>
    <property type="match status" value="24"/>
</dbReference>
<feature type="domain" description="Laminin EGF-like" evidence="30">
    <location>
        <begin position="1290"/>
        <end position="1339"/>
    </location>
</feature>
<dbReference type="FunFam" id="2.60.120.200:FF:000101">
    <property type="entry name" value="basement membrane-specific heparan sulfate proteoglycan core protein-like"/>
    <property type="match status" value="1"/>
</dbReference>
<evidence type="ECO:0000259" key="31">
    <source>
        <dbReference type="PROSITE" id="PS50835"/>
    </source>
</evidence>
<feature type="region of interest" description="Disordered" evidence="25">
    <location>
        <begin position="2931"/>
        <end position="2956"/>
    </location>
</feature>
<feature type="disulfide bond" evidence="22">
    <location>
        <begin position="4135"/>
        <end position="4144"/>
    </location>
</feature>
<evidence type="ECO:0000256" key="15">
    <source>
        <dbReference type="ARBA" id="ARBA00023292"/>
    </source>
</evidence>
<feature type="disulfide bond" evidence="23">
    <location>
        <begin position="329"/>
        <end position="341"/>
    </location>
</feature>
<dbReference type="PANTHER" id="PTHR45080">
    <property type="entry name" value="CONTACTIN 5"/>
    <property type="match status" value="1"/>
</dbReference>
<dbReference type="InterPro" id="IPR003599">
    <property type="entry name" value="Ig_sub"/>
</dbReference>
<feature type="domain" description="Laminin IV type A" evidence="32">
    <location>
        <begin position="1366"/>
        <end position="1544"/>
    </location>
</feature>
<dbReference type="PROSITE" id="PS00022">
    <property type="entry name" value="EGF_1"/>
    <property type="match status" value="4"/>
</dbReference>
<feature type="disulfide bond" evidence="22">
    <location>
        <begin position="4116"/>
        <end position="4133"/>
    </location>
</feature>
<feature type="domain" description="Ig-like" evidence="31">
    <location>
        <begin position="2937"/>
        <end position="3029"/>
    </location>
</feature>
<dbReference type="FunFam" id="2.10.25.10:FF:000416">
    <property type="entry name" value="Heparan sulfate proteoglycan 2"/>
    <property type="match status" value="1"/>
</dbReference>
<dbReference type="FunFam" id="2.10.25.10:FF:000298">
    <property type="entry name" value="basement membrane-specific heparan sulfate proteoglycan core protein"/>
    <property type="match status" value="1"/>
</dbReference>
<dbReference type="PROSITE" id="PS50027">
    <property type="entry name" value="EGF_LAM_2"/>
    <property type="match status" value="5"/>
</dbReference>
<dbReference type="CDD" id="cd00096">
    <property type="entry name" value="Ig"/>
    <property type="match status" value="9"/>
</dbReference>
<dbReference type="SMART" id="SM00406">
    <property type="entry name" value="IGv"/>
    <property type="match status" value="7"/>
</dbReference>
<dbReference type="InterPro" id="IPR002049">
    <property type="entry name" value="LE_dom"/>
</dbReference>
<dbReference type="FunFam" id="2.60.40.10:FF:000692">
    <property type="entry name" value="basement membrane-specific heparan sulfate proteoglycan core protein-like"/>
    <property type="match status" value="1"/>
</dbReference>
<feature type="disulfide bond" evidence="23">
    <location>
        <begin position="308"/>
        <end position="323"/>
    </location>
</feature>
<keyword evidence="15 24" id="KW-0424">Laminin EGF-like domain</keyword>
<dbReference type="GO" id="GO:0005604">
    <property type="term" value="C:basement membrane"/>
    <property type="evidence" value="ECO:0007669"/>
    <property type="project" value="UniProtKB-SubCell"/>
</dbReference>
<feature type="disulfide bond" evidence="24">
    <location>
        <begin position="1656"/>
        <end position="1665"/>
    </location>
</feature>
<dbReference type="FunFam" id="2.10.25.10:FF:000307">
    <property type="entry name" value="Basement membrane-specific heparan sulfate proteoglycan core protein"/>
    <property type="match status" value="1"/>
</dbReference>
<dbReference type="FunFam" id="2.60.40.10:FF:000032">
    <property type="entry name" value="palladin isoform X1"/>
    <property type="match status" value="1"/>
</dbReference>
<keyword evidence="11" id="KW-0654">Proteoglycan</keyword>
<feature type="domain" description="Laminin EGF-like" evidence="30">
    <location>
        <begin position="768"/>
        <end position="817"/>
    </location>
</feature>
<dbReference type="Pfam" id="PF00052">
    <property type="entry name" value="Laminin_B"/>
    <property type="match status" value="3"/>
</dbReference>
<comment type="function">
    <text evidence="18">Has anti-angiogenic properties that require binding of calcium ions for full activity.</text>
</comment>
<feature type="domain" description="Ig-like" evidence="31">
    <location>
        <begin position="3797"/>
        <end position="3878"/>
    </location>
</feature>
<evidence type="ECO:0000256" key="7">
    <source>
        <dbReference type="ARBA" id="ARBA00022729"/>
    </source>
</evidence>
<dbReference type="PRINTS" id="PR00261">
    <property type="entry name" value="LDLRECEPTOR"/>
</dbReference>
<dbReference type="SMART" id="SM00409">
    <property type="entry name" value="IG"/>
    <property type="match status" value="24"/>
</dbReference>
<dbReference type="Pfam" id="PF00008">
    <property type="entry name" value="EGF"/>
    <property type="match status" value="2"/>
</dbReference>
<dbReference type="KEGG" id="pcw:110206031"/>
<dbReference type="RefSeq" id="XP_020838678.1">
    <property type="nucleotide sequence ID" value="XM_020983019.1"/>
</dbReference>
<comment type="function">
    <text evidence="17">Anti-angiogenic and anti-tumor peptide that inhibits endothelial cell migration, collagen-induced endothelial tube morphogenesis and blood vessel growth in the chorioallantoic membrane. Blocks endothelial cell adhesion to fibronectin and type I collagen. Anti-tumor agent in neovascularization. Interaction with its ligand, integrin alpha2/beta1, is required for the anti-angiogenic properties. Evokes a reduction in phosphorylation of receptor tyrosine kinases via alpha2/beta1 integrin-mediated activation of the tyrosine phosphatase, PTPN6.</text>
</comment>
<dbReference type="PROSITE" id="PS01186">
    <property type="entry name" value="EGF_2"/>
    <property type="match status" value="3"/>
</dbReference>
<keyword evidence="10" id="KW-0084">Basement membrane</keyword>
<dbReference type="Pfam" id="PF13927">
    <property type="entry name" value="Ig_3"/>
    <property type="match status" value="14"/>
</dbReference>
<dbReference type="SMART" id="SM00179">
    <property type="entry name" value="EGF_CA"/>
    <property type="match status" value="3"/>
</dbReference>
<feature type="domain" description="Ig-like" evidence="31">
    <location>
        <begin position="2062"/>
        <end position="2144"/>
    </location>
</feature>
<keyword evidence="7 26" id="KW-0732">Signal</keyword>
<dbReference type="GO" id="GO:0007420">
    <property type="term" value="P:brain development"/>
    <property type="evidence" value="ECO:0007669"/>
    <property type="project" value="UniProtKB-ARBA"/>
</dbReference>
<dbReference type="Gene3D" id="2.10.25.10">
    <property type="entry name" value="Laminin"/>
    <property type="match status" value="10"/>
</dbReference>
<dbReference type="CDD" id="cd00055">
    <property type="entry name" value="EGF_Lam"/>
    <property type="match status" value="8"/>
</dbReference>
<feature type="disulfide bond" evidence="24">
    <location>
        <begin position="787"/>
        <end position="796"/>
    </location>
</feature>
<evidence type="ECO:0000256" key="1">
    <source>
        <dbReference type="ARBA" id="ARBA00004302"/>
    </source>
</evidence>
<evidence type="ECO:0000256" key="13">
    <source>
        <dbReference type="ARBA" id="ARBA00023180"/>
    </source>
</evidence>
<feature type="domain" description="EGF-like" evidence="29">
    <location>
        <begin position="4069"/>
        <end position="4104"/>
    </location>
</feature>
<feature type="domain" description="Ig-like" evidence="31">
    <location>
        <begin position="3045"/>
        <end position="3127"/>
    </location>
</feature>
<keyword evidence="2" id="KW-0964">Secreted</keyword>
<evidence type="ECO:0000259" key="28">
    <source>
        <dbReference type="PROSITE" id="PS50025"/>
    </source>
</evidence>
<feature type="disulfide bond" evidence="22">
    <location>
        <begin position="4354"/>
        <end position="4363"/>
    </location>
</feature>
<dbReference type="PROSITE" id="PS01248">
    <property type="entry name" value="EGF_LAM_1"/>
    <property type="match status" value="6"/>
</dbReference>
<dbReference type="FunFam" id="2.60.40.10:FF:000067">
    <property type="entry name" value="basement membrane-specific heparan sulfate proteoglycan core protein"/>
    <property type="match status" value="7"/>
</dbReference>
<keyword evidence="6" id="KW-0479">Metal-binding</keyword>
<dbReference type="PROSITE" id="PS50068">
    <property type="entry name" value="LDLRA_2"/>
    <property type="match status" value="4"/>
</dbReference>
<dbReference type="InterPro" id="IPR001881">
    <property type="entry name" value="EGF-like_Ca-bd_dom"/>
</dbReference>
<dbReference type="GO" id="GO:0005509">
    <property type="term" value="F:calcium ion binding"/>
    <property type="evidence" value="ECO:0007669"/>
    <property type="project" value="InterPro"/>
</dbReference>
<dbReference type="FunCoup" id="A0A6P5K0F7">
    <property type="interactions" value="642"/>
</dbReference>
<dbReference type="FunFam" id="2.60.40.10:FF:000644">
    <property type="entry name" value="Basement membrane-specific heparan sulfate proteoglycan core protein"/>
    <property type="match status" value="1"/>
</dbReference>
<protein>
    <recommendedName>
        <fullName evidence="21">Basement membrane-specific heparan sulfate proteoglycan core protein</fullName>
    </recommendedName>
</protein>
<gene>
    <name evidence="34" type="primary">HSPG2</name>
</gene>
<evidence type="ECO:0000256" key="21">
    <source>
        <dbReference type="ARBA" id="ARBA00071089"/>
    </source>
</evidence>
<name>A0A6P5K0F7_PHACI</name>
<feature type="domain" description="Ig-like" evidence="31">
    <location>
        <begin position="3523"/>
        <end position="3607"/>
    </location>
</feature>
<feature type="domain" description="Ig-like" evidence="31">
    <location>
        <begin position="3245"/>
        <end position="3331"/>
    </location>
</feature>
<evidence type="ECO:0000256" key="10">
    <source>
        <dbReference type="ARBA" id="ARBA00022869"/>
    </source>
</evidence>
<keyword evidence="16" id="KW-0393">Immunoglobulin domain</keyword>
<dbReference type="Gene3D" id="2.170.300.10">
    <property type="entry name" value="Tie2 ligand-binding domain superfamily"/>
    <property type="match status" value="1"/>
</dbReference>
<keyword evidence="8" id="KW-0677">Repeat</keyword>
<dbReference type="PROSITE" id="PS50024">
    <property type="entry name" value="SEA"/>
    <property type="match status" value="1"/>
</dbReference>
<feature type="domain" description="SEA" evidence="27">
    <location>
        <begin position="86"/>
        <end position="192"/>
    </location>
</feature>
<feature type="domain" description="Ig-like" evidence="31">
    <location>
        <begin position="2459"/>
        <end position="2541"/>
    </location>
</feature>
<feature type="domain" description="Ig-like" evidence="31">
    <location>
        <begin position="2359"/>
        <end position="2441"/>
    </location>
</feature>
<dbReference type="Gene3D" id="4.10.400.10">
    <property type="entry name" value="Low-density Lipoprotein Receptor"/>
    <property type="match status" value="4"/>
</dbReference>
<feature type="domain" description="Ig-like" evidence="31">
    <location>
        <begin position="2262"/>
        <end position="2342"/>
    </location>
</feature>
<feature type="domain" description="Ig-like" evidence="31">
    <location>
        <begin position="2849"/>
        <end position="2931"/>
    </location>
</feature>
<dbReference type="Pfam" id="PF00057">
    <property type="entry name" value="Ldl_recept_a"/>
    <property type="match status" value="4"/>
</dbReference>
<comment type="subunit">
    <text evidence="20">Has a strong tendency to aggregate in dimers or stellate structures. Interacts with other basement membrane components such as laminin, prolargin and collagen type IV. Interacts with COL13A1. Interacts with FGFBP1. Interacts with VWA1. Interacts (via C-terminus) with ECM1 (via C-terminus). Interacts with SVEP1.</text>
</comment>
<dbReference type="SMART" id="SM00192">
    <property type="entry name" value="LDLa"/>
    <property type="match status" value="4"/>
</dbReference>
<dbReference type="PROSITE" id="PS51115">
    <property type="entry name" value="LAMININ_IVA"/>
    <property type="match status" value="3"/>
</dbReference>
<dbReference type="GO" id="GO:0007156">
    <property type="term" value="P:homophilic cell adhesion via plasma membrane adhesion molecules"/>
    <property type="evidence" value="ECO:0007669"/>
    <property type="project" value="TreeGrafter"/>
</dbReference>
<feature type="chain" id="PRO_5027982278" description="Basement membrane-specific heparan sulfate proteoglycan core protein" evidence="26">
    <location>
        <begin position="31"/>
        <end position="4610"/>
    </location>
</feature>
<feature type="disulfide bond" evidence="22">
    <location>
        <begin position="4389"/>
        <end position="4398"/>
    </location>
</feature>
<keyword evidence="5" id="KW-0037">Angiogenesis</keyword>
<evidence type="ECO:0000256" key="12">
    <source>
        <dbReference type="ARBA" id="ARBA00023157"/>
    </source>
</evidence>
<evidence type="ECO:0000256" key="16">
    <source>
        <dbReference type="ARBA" id="ARBA00023319"/>
    </source>
</evidence>
<dbReference type="Pfam" id="PF00054">
    <property type="entry name" value="Laminin_G_1"/>
    <property type="match status" value="3"/>
</dbReference>
<evidence type="ECO:0000259" key="30">
    <source>
        <dbReference type="PROSITE" id="PS50027"/>
    </source>
</evidence>
<feature type="disulfide bond" evidence="24">
    <location>
        <begin position="1290"/>
        <end position="1302"/>
    </location>
</feature>
<feature type="domain" description="Ig-like" evidence="31">
    <location>
        <begin position="2555"/>
        <end position="2637"/>
    </location>
</feature>